<organism evidence="7 8">
    <name type="scientific">Alteribacter lacisalsi</name>
    <dbReference type="NCBI Taxonomy" id="2045244"/>
    <lineage>
        <taxon>Bacteria</taxon>
        <taxon>Bacillati</taxon>
        <taxon>Bacillota</taxon>
        <taxon>Bacilli</taxon>
        <taxon>Bacillales</taxon>
        <taxon>Bacillaceae</taxon>
        <taxon>Alteribacter</taxon>
    </lineage>
</organism>
<evidence type="ECO:0000313" key="8">
    <source>
        <dbReference type="Proteomes" id="UP000248066"/>
    </source>
</evidence>
<name>A0A2W0HTP5_9BACI</name>
<keyword evidence="3" id="KW-0520">NAD</keyword>
<dbReference type="GO" id="GO:0051287">
    <property type="term" value="F:NAD binding"/>
    <property type="evidence" value="ECO:0007669"/>
    <property type="project" value="InterPro"/>
</dbReference>
<dbReference type="GO" id="GO:0016616">
    <property type="term" value="F:oxidoreductase activity, acting on the CH-OH group of donors, NAD or NADP as acceptor"/>
    <property type="evidence" value="ECO:0007669"/>
    <property type="project" value="InterPro"/>
</dbReference>
<dbReference type="OrthoDB" id="9805416at2"/>
<gene>
    <name evidence="7" type="ORF">CR205_15000</name>
</gene>
<dbReference type="EMBL" id="PDOF01000002">
    <property type="protein sequence ID" value="PYZ96978.1"/>
    <property type="molecule type" value="Genomic_DNA"/>
</dbReference>
<comment type="caution">
    <text evidence="7">The sequence shown here is derived from an EMBL/GenBank/DDBJ whole genome shotgun (WGS) entry which is preliminary data.</text>
</comment>
<evidence type="ECO:0000259" key="6">
    <source>
        <dbReference type="Pfam" id="PF02826"/>
    </source>
</evidence>
<dbReference type="Pfam" id="PF00389">
    <property type="entry name" value="2-Hacid_dh"/>
    <property type="match status" value="1"/>
</dbReference>
<evidence type="ECO:0000256" key="3">
    <source>
        <dbReference type="ARBA" id="ARBA00023027"/>
    </source>
</evidence>
<evidence type="ECO:0000259" key="5">
    <source>
        <dbReference type="Pfam" id="PF00389"/>
    </source>
</evidence>
<dbReference type="AlphaFoldDB" id="A0A2W0HTP5"/>
<evidence type="ECO:0000256" key="4">
    <source>
        <dbReference type="RuleBase" id="RU003719"/>
    </source>
</evidence>
<evidence type="ECO:0000256" key="2">
    <source>
        <dbReference type="ARBA" id="ARBA00023002"/>
    </source>
</evidence>
<evidence type="ECO:0000256" key="1">
    <source>
        <dbReference type="ARBA" id="ARBA00005854"/>
    </source>
</evidence>
<dbReference type="RefSeq" id="WP_110520919.1">
    <property type="nucleotide sequence ID" value="NZ_PDOF01000002.1"/>
</dbReference>
<dbReference type="SUPFAM" id="SSF52283">
    <property type="entry name" value="Formate/glycerate dehydrogenase catalytic domain-like"/>
    <property type="match status" value="1"/>
</dbReference>
<keyword evidence="2 4" id="KW-0560">Oxidoreductase</keyword>
<dbReference type="InterPro" id="IPR006140">
    <property type="entry name" value="D-isomer_DH_NAD-bd"/>
</dbReference>
<proteinExistence type="inferred from homology"/>
<dbReference type="Pfam" id="PF02826">
    <property type="entry name" value="2-Hacid_dh_C"/>
    <property type="match status" value="1"/>
</dbReference>
<comment type="similarity">
    <text evidence="1 4">Belongs to the D-isomer specific 2-hydroxyacid dehydrogenase family.</text>
</comment>
<accession>A0A2W0HTP5</accession>
<dbReference type="CDD" id="cd05300">
    <property type="entry name" value="2-Hacid_dh_1"/>
    <property type="match status" value="1"/>
</dbReference>
<evidence type="ECO:0000313" key="7">
    <source>
        <dbReference type="EMBL" id="PYZ96978.1"/>
    </source>
</evidence>
<dbReference type="InterPro" id="IPR006139">
    <property type="entry name" value="D-isomer_2_OHA_DH_cat_dom"/>
</dbReference>
<keyword evidence="8" id="KW-1185">Reference proteome</keyword>
<dbReference type="Gene3D" id="3.40.50.720">
    <property type="entry name" value="NAD(P)-binding Rossmann-like Domain"/>
    <property type="match status" value="2"/>
</dbReference>
<dbReference type="PANTHER" id="PTHR43333:SF1">
    <property type="entry name" value="D-ISOMER SPECIFIC 2-HYDROXYACID DEHYDROGENASE NAD-BINDING DOMAIN-CONTAINING PROTEIN"/>
    <property type="match status" value="1"/>
</dbReference>
<dbReference type="InterPro" id="IPR036291">
    <property type="entry name" value="NAD(P)-bd_dom_sf"/>
</dbReference>
<dbReference type="PANTHER" id="PTHR43333">
    <property type="entry name" value="2-HACID_DH_C DOMAIN-CONTAINING PROTEIN"/>
    <property type="match status" value="1"/>
</dbReference>
<dbReference type="SUPFAM" id="SSF51735">
    <property type="entry name" value="NAD(P)-binding Rossmann-fold domains"/>
    <property type="match status" value="1"/>
</dbReference>
<feature type="domain" description="D-isomer specific 2-hydroxyacid dehydrogenase NAD-binding" evidence="6">
    <location>
        <begin position="108"/>
        <end position="281"/>
    </location>
</feature>
<feature type="domain" description="D-isomer specific 2-hydroxyacid dehydrogenase catalytic" evidence="5">
    <location>
        <begin position="12"/>
        <end position="305"/>
    </location>
</feature>
<dbReference type="Proteomes" id="UP000248066">
    <property type="component" value="Unassembled WGS sequence"/>
</dbReference>
<sequence>MTLVTTSADFQEPLRNRLVASFPDVTFTWHGTIEETEQSGDLRKAAVLITYGEDLKPHHIKKAANLKWIMVVSAGMEKMPFDVIAETDILVTNARGIHAAPMAEYTMGVILQTARQTKALIRQEQNQVWSRKLTMTELNGRTLGVLGAGAIGSEVARLAKAFGMTTLGLNRSGRPADHFDETRTFRGLDRILENADFLVSVLPHTEETAGLLTRDAYRKMKKEAVFINIGRGTVTKEEDLIDALEAGDLAHAVLDVFEQEPLPEGHRFWTMENVTVTPHMSGISPEYQPRAITIFEENLKEFLGKKKNYLNKIDVSKGY</sequence>
<reference evidence="7 8" key="1">
    <citation type="submission" date="2017-10" db="EMBL/GenBank/DDBJ databases">
        <title>Bacillus sp. nov., a halophilic bacterium isolated from a Yangshapao Lake.</title>
        <authorList>
            <person name="Wang H."/>
        </authorList>
    </citation>
    <scope>NUCLEOTIDE SEQUENCE [LARGE SCALE GENOMIC DNA]</scope>
    <source>
        <strain evidence="7 8">YSP-3</strain>
    </source>
</reference>
<protein>
    <submittedName>
        <fullName evidence="7">D-2-hydroxyacid dehydrogenase</fullName>
    </submittedName>
</protein>
<dbReference type="FunFam" id="3.40.50.720:FF:000363">
    <property type="entry name" value="D-isomer specific 2-hydroxyacid dehydrogenase"/>
    <property type="match status" value="1"/>
</dbReference>